<evidence type="ECO:0000313" key="2">
    <source>
        <dbReference type="EMBL" id="KAH6656305.1"/>
    </source>
</evidence>
<sequence>MADFAENTFCSLCGVLIEPHDGTPVNEDNSLPWNSEVRAIRTRQSYQDPFVTGIGYLNFHREVIADLRTDVAHTASNVELQAHELGQGPHRYWCFPVHEACWQLLYYRVESWKRNITSDTIARHLFAILYNTPTDGARLLLPGHDYGGAAIFQGPSRTPVVSEIYNSKLFYINHDPNDWFDFDLAQNGEVEHPSGTGCCEKHWPSSPDLSLLSLESFALDLSTLKLSDNDETKDIFRDLPSEIIMLILCYLPTTSVSSLRLVSPSVARASRPQLLPQSFWSSRFSLNHEMEFAFASRSKILPPEPINWRRLYIAARTMIKDPNTYPGFQNRQRIWKALVHVLPALELRIKNENDIATTPYKDDMGISSFDRSSVVSGELTFQYPKSSLRDNGASTELDAGCRLFEKQQLDWTKAAATQSMVLGVSLLRHDGRTYISGFRLLPAGENCERNELDRAGLINTKNEQLLTLGISSTLKAVRVRVVPQGIIGLCLVLENPSGVDSHCFGDFGLADPESGVAELQSGAQLHSCTFIVGLDACKLVSLQLARVHPKGISSIRSLPDLKHTGRNADEMAEIWSPVVPTTSPSWRSPRPFPPQTFNRCLHVDFGGPNGTLLKTLVMINVFMGEFPHVFLGFSFIYCDGSERLFGHRSYQIRSARSYPCVVQSFSIAGGKGEVLQEIWTSYSRKNDTIQAVCFRTNFNRSREFRLFGTEAYDGECTVNSMIAPLGESISGFSVKLKSPHDQIRDLVVDLCTVSHAPSEENTTGISDIFSVSPFHLGSAQELLAYIGGFAFRTADLAGLRRIRFSGGIEGCSRGPEHMTGLQLEYTEDEAPHIIGQWLNGLVSFELEPDERLVEITTWHGIVNRFSRVKFGPLTRIEFVTSKGRRLINTQHKRHEDLVCLKYRENPYEKLDTIVWGCNFQWDHVRVLSTPKPERQTKRLILSPTARETPQWTVREKIFLEEQDSNGNADSVEFITITFKSLSDEPSGLSFMYRSGKTQVIGSEGERPCRQELQEGEKLTRMDVGILRANRLGSIAFHTDKNRELTFAPESRPVPAKRTVPSRVRPINMVQKVETHLLRRETSPGAAEESLNHSYNVPESAGDFVGLWAVPARKDGTLKYPLFGPIFETDIST</sequence>
<dbReference type="AlphaFoldDB" id="A0A9P8UP66"/>
<keyword evidence="3" id="KW-1185">Reference proteome</keyword>
<organism evidence="2 3">
    <name type="scientific">Truncatella angustata</name>
    <dbReference type="NCBI Taxonomy" id="152316"/>
    <lineage>
        <taxon>Eukaryota</taxon>
        <taxon>Fungi</taxon>
        <taxon>Dikarya</taxon>
        <taxon>Ascomycota</taxon>
        <taxon>Pezizomycotina</taxon>
        <taxon>Sordariomycetes</taxon>
        <taxon>Xylariomycetidae</taxon>
        <taxon>Amphisphaeriales</taxon>
        <taxon>Sporocadaceae</taxon>
        <taxon>Truncatella</taxon>
    </lineage>
</organism>
<dbReference type="InterPro" id="IPR036047">
    <property type="entry name" value="F-box-like_dom_sf"/>
</dbReference>
<reference evidence="2" key="1">
    <citation type="journal article" date="2021" name="Nat. Commun.">
        <title>Genetic determinants of endophytism in the Arabidopsis root mycobiome.</title>
        <authorList>
            <person name="Mesny F."/>
            <person name="Miyauchi S."/>
            <person name="Thiergart T."/>
            <person name="Pickel B."/>
            <person name="Atanasova L."/>
            <person name="Karlsson M."/>
            <person name="Huettel B."/>
            <person name="Barry K.W."/>
            <person name="Haridas S."/>
            <person name="Chen C."/>
            <person name="Bauer D."/>
            <person name="Andreopoulos W."/>
            <person name="Pangilinan J."/>
            <person name="LaButti K."/>
            <person name="Riley R."/>
            <person name="Lipzen A."/>
            <person name="Clum A."/>
            <person name="Drula E."/>
            <person name="Henrissat B."/>
            <person name="Kohler A."/>
            <person name="Grigoriev I.V."/>
            <person name="Martin F.M."/>
            <person name="Hacquard S."/>
        </authorList>
    </citation>
    <scope>NUCLEOTIDE SEQUENCE</scope>
    <source>
        <strain evidence="2">MPI-SDFR-AT-0073</strain>
    </source>
</reference>
<dbReference type="InterPro" id="IPR001810">
    <property type="entry name" value="F-box_dom"/>
</dbReference>
<protein>
    <recommendedName>
        <fullName evidence="1">F-box domain-containing protein</fullName>
    </recommendedName>
</protein>
<accession>A0A9P8UP66</accession>
<dbReference type="PROSITE" id="PS50181">
    <property type="entry name" value="FBOX"/>
    <property type="match status" value="1"/>
</dbReference>
<proteinExistence type="predicted"/>
<dbReference type="Proteomes" id="UP000758603">
    <property type="component" value="Unassembled WGS sequence"/>
</dbReference>
<gene>
    <name evidence="2" type="ORF">BKA67DRAFT_531583</name>
</gene>
<dbReference type="RefSeq" id="XP_045960539.1">
    <property type="nucleotide sequence ID" value="XM_046099399.1"/>
</dbReference>
<comment type="caution">
    <text evidence="2">The sequence shown here is derived from an EMBL/GenBank/DDBJ whole genome shotgun (WGS) entry which is preliminary data.</text>
</comment>
<name>A0A9P8UP66_9PEZI</name>
<dbReference type="OrthoDB" id="5273847at2759"/>
<dbReference type="Pfam" id="PF00646">
    <property type="entry name" value="F-box"/>
    <property type="match status" value="1"/>
</dbReference>
<dbReference type="GeneID" id="70128291"/>
<evidence type="ECO:0000313" key="3">
    <source>
        <dbReference type="Proteomes" id="UP000758603"/>
    </source>
</evidence>
<dbReference type="InterPro" id="IPR056021">
    <property type="entry name" value="DUF7600"/>
</dbReference>
<feature type="domain" description="F-box" evidence="1">
    <location>
        <begin position="233"/>
        <end position="283"/>
    </location>
</feature>
<dbReference type="Pfam" id="PF24539">
    <property type="entry name" value="DUF7600"/>
    <property type="match status" value="1"/>
</dbReference>
<evidence type="ECO:0000259" key="1">
    <source>
        <dbReference type="PROSITE" id="PS50181"/>
    </source>
</evidence>
<dbReference type="SUPFAM" id="SSF81383">
    <property type="entry name" value="F-box domain"/>
    <property type="match status" value="1"/>
</dbReference>
<dbReference type="EMBL" id="JAGPXC010000002">
    <property type="protein sequence ID" value="KAH6656305.1"/>
    <property type="molecule type" value="Genomic_DNA"/>
</dbReference>